<dbReference type="InterPro" id="IPR018511">
    <property type="entry name" value="Hemolysin-typ_Ca-bd_CS"/>
</dbReference>
<evidence type="ECO:0000256" key="2">
    <source>
        <dbReference type="ARBA" id="ARBA00022525"/>
    </source>
</evidence>
<evidence type="ECO:0000256" key="1">
    <source>
        <dbReference type="ARBA" id="ARBA00004613"/>
    </source>
</evidence>
<reference evidence="4 5" key="1">
    <citation type="journal article" date="2020" name="ISME J.">
        <title>Comparative genomics reveals insights into cyanobacterial evolution and habitat adaptation.</title>
        <authorList>
            <person name="Chen M.Y."/>
            <person name="Teng W.K."/>
            <person name="Zhao L."/>
            <person name="Hu C.X."/>
            <person name="Zhou Y.K."/>
            <person name="Han B.P."/>
            <person name="Song L.R."/>
            <person name="Shu W.S."/>
        </authorList>
    </citation>
    <scope>NUCLEOTIDE SEQUENCE [LARGE SCALE GENOMIC DNA]</scope>
    <source>
        <strain evidence="4 5">FACHB-252</strain>
    </source>
</reference>
<dbReference type="InterPro" id="IPR050557">
    <property type="entry name" value="RTX_toxin/Mannuronan_C5-epim"/>
</dbReference>
<dbReference type="PRINTS" id="PR00313">
    <property type="entry name" value="CABNDNGRPT"/>
</dbReference>
<dbReference type="InterPro" id="IPR001343">
    <property type="entry name" value="Hemolysn_Ca-bd"/>
</dbReference>
<dbReference type="PANTHER" id="PTHR38340">
    <property type="entry name" value="S-LAYER PROTEIN"/>
    <property type="match status" value="1"/>
</dbReference>
<dbReference type="Proteomes" id="UP000606396">
    <property type="component" value="Unassembled WGS sequence"/>
</dbReference>
<protein>
    <submittedName>
        <fullName evidence="4">Pre-peptidase C-terminal domain-containing protein</fullName>
    </submittedName>
</protein>
<dbReference type="PROSITE" id="PS00330">
    <property type="entry name" value="HEMOLYSIN_CALCIUM"/>
    <property type="match status" value="4"/>
</dbReference>
<organism evidence="4 5">
    <name type="scientific">Nostoc punctiforme FACHB-252</name>
    <dbReference type="NCBI Taxonomy" id="1357509"/>
    <lineage>
        <taxon>Bacteria</taxon>
        <taxon>Bacillati</taxon>
        <taxon>Cyanobacteriota</taxon>
        <taxon>Cyanophyceae</taxon>
        <taxon>Nostocales</taxon>
        <taxon>Nostocaceae</taxon>
        <taxon>Nostoc</taxon>
    </lineage>
</organism>
<name>A0ABR8HGK3_NOSPU</name>
<keyword evidence="5" id="KW-1185">Reference proteome</keyword>
<dbReference type="SUPFAM" id="SSF89260">
    <property type="entry name" value="Collagen-binding domain"/>
    <property type="match status" value="1"/>
</dbReference>
<dbReference type="Gene3D" id="2.150.10.10">
    <property type="entry name" value="Serralysin-like metalloprotease, C-terminal"/>
    <property type="match status" value="3"/>
</dbReference>
<dbReference type="RefSeq" id="WP_190951767.1">
    <property type="nucleotide sequence ID" value="NZ_JACJTC010000022.1"/>
</dbReference>
<dbReference type="SUPFAM" id="SSF51120">
    <property type="entry name" value="beta-Roll"/>
    <property type="match status" value="2"/>
</dbReference>
<dbReference type="Gene3D" id="2.60.120.380">
    <property type="match status" value="1"/>
</dbReference>
<proteinExistence type="predicted"/>
<sequence>MAVIFGTTGSDLRNGTSGNDTIYGWANGGNANSTSANDTLNGAAGNDNLFGGTGNDSLIGGDGNDTLDGGSSTDTLNGGLGNDIYIITDVTDIITEAANSGTDSVRSSISYTLIANLENLTLTGTSGINGTGNTLSNFLFGNSANNTLNGRAGNDTLDGNLGNDILNGEDGNDSLQGGPGNDSINGGSGNDVLIGVFPGSQLPPGSGEIDILTGGIGVDRFVLGNATNVFYDDNNTSNAGFGDLATITDFNSSEDRIELKGSLQNYRLQVVGTNTQIFLDKPGTEPDEIIGIVQGRTNLRLDSDDFLFYERENPGQATNNTLTTAEGLGSLSSGSDVNISGELVSVQPGDNPDFDFFRFSIANSATVTIRTVTLDDTILGLFNNAGTLLQFNDDSGNESDFGSLITASLGAGTYSISVSKYAFFPQNGGTFSGESDTLSVPYTLEVTLA</sequence>
<dbReference type="PANTHER" id="PTHR38340:SF1">
    <property type="entry name" value="S-LAYER PROTEIN"/>
    <property type="match status" value="1"/>
</dbReference>
<dbReference type="EMBL" id="JACJTC010000022">
    <property type="protein sequence ID" value="MBD2614921.1"/>
    <property type="molecule type" value="Genomic_DNA"/>
</dbReference>
<comment type="subcellular location">
    <subcellularLocation>
        <location evidence="1">Secreted</location>
    </subcellularLocation>
</comment>
<feature type="region of interest" description="Disordered" evidence="3">
    <location>
        <begin position="163"/>
        <end position="184"/>
    </location>
</feature>
<evidence type="ECO:0000313" key="5">
    <source>
        <dbReference type="Proteomes" id="UP000606396"/>
    </source>
</evidence>
<keyword evidence="2" id="KW-0964">Secreted</keyword>
<comment type="caution">
    <text evidence="4">The sequence shown here is derived from an EMBL/GenBank/DDBJ whole genome shotgun (WGS) entry which is preliminary data.</text>
</comment>
<accession>A0ABR8HGK3</accession>
<dbReference type="InterPro" id="IPR011049">
    <property type="entry name" value="Serralysin-like_metalloprot_C"/>
</dbReference>
<dbReference type="Pfam" id="PF00353">
    <property type="entry name" value="HemolysinCabind"/>
    <property type="match status" value="4"/>
</dbReference>
<evidence type="ECO:0000313" key="4">
    <source>
        <dbReference type="EMBL" id="MBD2614921.1"/>
    </source>
</evidence>
<gene>
    <name evidence="4" type="ORF">H6G94_27205</name>
</gene>
<evidence type="ECO:0000256" key="3">
    <source>
        <dbReference type="SAM" id="MobiDB-lite"/>
    </source>
</evidence>